<dbReference type="SMART" id="SM00409">
    <property type="entry name" value="IG"/>
    <property type="match status" value="1"/>
</dbReference>
<dbReference type="InterPro" id="IPR050150">
    <property type="entry name" value="IgV_Light_Chain"/>
</dbReference>
<dbReference type="SMART" id="SM00406">
    <property type="entry name" value="IGv"/>
    <property type="match status" value="1"/>
</dbReference>
<dbReference type="PANTHER" id="PTHR23267">
    <property type="entry name" value="IMMUNOGLOBULIN LIGHT CHAIN"/>
    <property type="match status" value="1"/>
</dbReference>
<dbReference type="InterPro" id="IPR007110">
    <property type="entry name" value="Ig-like_dom"/>
</dbReference>
<evidence type="ECO:0000259" key="2">
    <source>
        <dbReference type="PROSITE" id="PS50835"/>
    </source>
</evidence>
<reference evidence="4" key="1">
    <citation type="submission" date="2018-12" db="EMBL/GenBank/DDBJ databases">
        <authorList>
            <person name="Yazar S."/>
        </authorList>
    </citation>
    <scope>NUCLEOTIDE SEQUENCE [LARGE SCALE GENOMIC DNA]</scope>
</reference>
<name>A0A4X2LUE2_VOMUR</name>
<dbReference type="Gene3D" id="2.60.40.10">
    <property type="entry name" value="Immunoglobulins"/>
    <property type="match status" value="1"/>
</dbReference>
<dbReference type="InterPro" id="IPR013783">
    <property type="entry name" value="Ig-like_fold"/>
</dbReference>
<proteinExistence type="predicted"/>
<evidence type="ECO:0000313" key="3">
    <source>
        <dbReference type="Ensembl" id="ENSVURP00010027713.1"/>
    </source>
</evidence>
<dbReference type="STRING" id="29139.ENSVURP00010027713"/>
<dbReference type="SUPFAM" id="SSF48726">
    <property type="entry name" value="Immunoglobulin"/>
    <property type="match status" value="1"/>
</dbReference>
<dbReference type="Ensembl" id="ENSVURT00010031573.1">
    <property type="protein sequence ID" value="ENSVURP00010027713.1"/>
    <property type="gene ID" value="ENSVURG00010021213.1"/>
</dbReference>
<dbReference type="PROSITE" id="PS50835">
    <property type="entry name" value="IG_LIKE"/>
    <property type="match status" value="1"/>
</dbReference>
<reference evidence="3" key="2">
    <citation type="submission" date="2025-08" db="UniProtKB">
        <authorList>
            <consortium name="Ensembl"/>
        </authorList>
    </citation>
    <scope>IDENTIFICATION</scope>
</reference>
<dbReference type="InterPro" id="IPR036179">
    <property type="entry name" value="Ig-like_dom_sf"/>
</dbReference>
<dbReference type="FunFam" id="2.60.40.10:FF:001230">
    <property type="entry name" value="Immunoglobulin kappa variable 8-16"/>
    <property type="match status" value="1"/>
</dbReference>
<dbReference type="GeneTree" id="ENSGT00940000153770"/>
<dbReference type="InterPro" id="IPR003599">
    <property type="entry name" value="Ig_sub"/>
</dbReference>
<feature type="signal peptide" evidence="1">
    <location>
        <begin position="1"/>
        <end position="20"/>
    </location>
</feature>
<evidence type="ECO:0000313" key="4">
    <source>
        <dbReference type="Proteomes" id="UP000314987"/>
    </source>
</evidence>
<accession>A0A4X2LUE2</accession>
<feature type="domain" description="Ig-like" evidence="2">
    <location>
        <begin position="4"/>
        <end position="123"/>
    </location>
</feature>
<organism evidence="3 4">
    <name type="scientific">Vombatus ursinus</name>
    <name type="common">Common wombat</name>
    <dbReference type="NCBI Taxonomy" id="29139"/>
    <lineage>
        <taxon>Eukaryota</taxon>
        <taxon>Metazoa</taxon>
        <taxon>Chordata</taxon>
        <taxon>Craniata</taxon>
        <taxon>Vertebrata</taxon>
        <taxon>Euteleostomi</taxon>
        <taxon>Mammalia</taxon>
        <taxon>Metatheria</taxon>
        <taxon>Diprotodontia</taxon>
        <taxon>Vombatidae</taxon>
        <taxon>Vombatus</taxon>
    </lineage>
</organism>
<reference evidence="3" key="3">
    <citation type="submission" date="2025-09" db="UniProtKB">
        <authorList>
            <consortium name="Ensembl"/>
        </authorList>
    </citation>
    <scope>IDENTIFICATION</scope>
</reference>
<dbReference type="Proteomes" id="UP000314987">
    <property type="component" value="Unassembled WGS sequence"/>
</dbReference>
<dbReference type="Pfam" id="PF07686">
    <property type="entry name" value="V-set"/>
    <property type="match status" value="1"/>
</dbReference>
<dbReference type="InterPro" id="IPR013106">
    <property type="entry name" value="Ig_V-set"/>
</dbReference>
<keyword evidence="1" id="KW-0732">Signal</keyword>
<sequence>MISPSLLLWLLLVLDHESYAETVLTQSPTSLSVTLGERVTISCRSSRNLLHSNGLNYLAWYQQPLGESLKLLIYWASTLNSGALVRFSGSGSKTDFTLTISSVEAEDVGHYYCQQYYDFPNPQ</sequence>
<evidence type="ECO:0000256" key="1">
    <source>
        <dbReference type="SAM" id="SignalP"/>
    </source>
</evidence>
<dbReference type="AlphaFoldDB" id="A0A4X2LUE2"/>
<protein>
    <recommendedName>
        <fullName evidence="2">Ig-like domain-containing protein</fullName>
    </recommendedName>
</protein>
<dbReference type="OMA" id="MNEHWRE"/>
<feature type="chain" id="PRO_5021356694" description="Ig-like domain-containing protein" evidence="1">
    <location>
        <begin position="21"/>
        <end position="123"/>
    </location>
</feature>
<keyword evidence="4" id="KW-1185">Reference proteome</keyword>